<keyword evidence="3" id="KW-1185">Reference proteome</keyword>
<evidence type="ECO:0000259" key="1">
    <source>
        <dbReference type="Pfam" id="PF07969"/>
    </source>
</evidence>
<proteinExistence type="predicted"/>
<dbReference type="PATRIC" id="fig|742737.3.peg.2123"/>
<dbReference type="Gene3D" id="2.30.40.10">
    <property type="entry name" value="Urease, subunit C, domain 1"/>
    <property type="match status" value="1"/>
</dbReference>
<dbReference type="SUPFAM" id="SSF51338">
    <property type="entry name" value="Composite domain of metallo-dependent hydrolases"/>
    <property type="match status" value="1"/>
</dbReference>
<dbReference type="Pfam" id="PF07969">
    <property type="entry name" value="Amidohydro_3"/>
    <property type="match status" value="1"/>
</dbReference>
<dbReference type="OrthoDB" id="9767366at2"/>
<dbReference type="Gene3D" id="3.20.20.140">
    <property type="entry name" value="Metal-dependent hydrolases"/>
    <property type="match status" value="1"/>
</dbReference>
<dbReference type="InterPro" id="IPR013108">
    <property type="entry name" value="Amidohydro_3"/>
</dbReference>
<dbReference type="PANTHER" id="PTHR22642:SF2">
    <property type="entry name" value="PROTEIN LONG AFTER FAR-RED 3"/>
    <property type="match status" value="1"/>
</dbReference>
<dbReference type="Proteomes" id="UP000005384">
    <property type="component" value="Unassembled WGS sequence"/>
</dbReference>
<dbReference type="Gene3D" id="3.10.310.70">
    <property type="match status" value="1"/>
</dbReference>
<dbReference type="GO" id="GO:0016810">
    <property type="term" value="F:hydrolase activity, acting on carbon-nitrogen (but not peptide) bonds"/>
    <property type="evidence" value="ECO:0007669"/>
    <property type="project" value="InterPro"/>
</dbReference>
<sequence>MCKLYADYILTSDSIFTGLEDSPFRGYVATADERILKVGRGSDYQSLVGEKTTVIDCGGQMITPGFIDVHTFFTGYAIFHIGMDVSEIDTVSECMERLQNYALDRQPDSTLFGHGWNPEKLEAGPVEEKLNQNYPERAVILFAANRGTCIMNQKAREVYGFTPEECYPEAYHKIMREYLNDRAFIEPEFQDYMKLMNSRGVTTVKEMGFDDFYGFTDFLKEQEEKDSLTLRFFFMSQPVGEGANIEYGRQMTEKFTGDFVRFSGYNRMTDGTVASTRGDLLEPYEGTDSCCGMEIDYPLIEKELMEVDKNGFRYSLHAQGDGAVHKVVELYDKCRKENGRLINRHAITDMEFSNPKDLEKMGALGVTGEIYFQIMSLDPGDEVKAAIEKTIGNERGRYYWNRRKMLDSGVVLSGATDLPLMITDIPEAIYHGCGGYFPEGREPFNKENTITIPEMLKAWTRGGAYNLGMEEKLGTLEEGKLADIAVLDKNVFEVSMEQMRDVTVAMTMTNGRITYRK</sequence>
<organism evidence="2 3">
    <name type="scientific">Hungatella hathewayi WAL-18680</name>
    <dbReference type="NCBI Taxonomy" id="742737"/>
    <lineage>
        <taxon>Bacteria</taxon>
        <taxon>Bacillati</taxon>
        <taxon>Bacillota</taxon>
        <taxon>Clostridia</taxon>
        <taxon>Lachnospirales</taxon>
        <taxon>Lachnospiraceae</taxon>
        <taxon>Hungatella</taxon>
    </lineage>
</organism>
<feature type="domain" description="Amidohydrolase 3" evidence="1">
    <location>
        <begin position="54"/>
        <end position="515"/>
    </location>
</feature>
<dbReference type="PANTHER" id="PTHR22642">
    <property type="entry name" value="IMIDAZOLONEPROPIONASE"/>
    <property type="match status" value="1"/>
</dbReference>
<comment type="caution">
    <text evidence="2">The sequence shown here is derived from an EMBL/GenBank/DDBJ whole genome shotgun (WGS) entry which is preliminary data.</text>
</comment>
<gene>
    <name evidence="2" type="ORF">HMPREF9473_02100</name>
</gene>
<dbReference type="RefSeq" id="WP_006780080.1">
    <property type="nucleotide sequence ID" value="NZ_CP040506.1"/>
</dbReference>
<evidence type="ECO:0000313" key="3">
    <source>
        <dbReference type="Proteomes" id="UP000005384"/>
    </source>
</evidence>
<reference evidence="2 3" key="1">
    <citation type="submission" date="2011-08" db="EMBL/GenBank/DDBJ databases">
        <title>The Genome Sequence of Clostridium hathewayi WAL-18680.</title>
        <authorList>
            <consortium name="The Broad Institute Genome Sequencing Platform"/>
            <person name="Earl A."/>
            <person name="Ward D."/>
            <person name="Feldgarden M."/>
            <person name="Gevers D."/>
            <person name="Finegold S.M."/>
            <person name="Summanen P.H."/>
            <person name="Molitoris D.R."/>
            <person name="Song M."/>
            <person name="Daigneault M."/>
            <person name="Allen-Vercoe E."/>
            <person name="Young S.K."/>
            <person name="Zeng Q."/>
            <person name="Gargeya S."/>
            <person name="Fitzgerald M."/>
            <person name="Haas B."/>
            <person name="Abouelleil A."/>
            <person name="Alvarado L."/>
            <person name="Arachchi H.M."/>
            <person name="Berlin A."/>
            <person name="Brown A."/>
            <person name="Chapman S.B."/>
            <person name="Chen Z."/>
            <person name="Dunbar C."/>
            <person name="Freedman E."/>
            <person name="Gearin G."/>
            <person name="Gellesch M."/>
            <person name="Goldberg J."/>
            <person name="Griggs A."/>
            <person name="Gujja S."/>
            <person name="Heiman D."/>
            <person name="Howarth C."/>
            <person name="Larson L."/>
            <person name="Lui A."/>
            <person name="MacDonald P.J.P."/>
            <person name="Montmayeur A."/>
            <person name="Murphy C."/>
            <person name="Neiman D."/>
            <person name="Pearson M."/>
            <person name="Priest M."/>
            <person name="Roberts A."/>
            <person name="Saif S."/>
            <person name="Shea T."/>
            <person name="Shenoy N."/>
            <person name="Sisk P."/>
            <person name="Stolte C."/>
            <person name="Sykes S."/>
            <person name="Wortman J."/>
            <person name="Nusbaum C."/>
            <person name="Birren B."/>
        </authorList>
    </citation>
    <scope>NUCLEOTIDE SEQUENCE [LARGE SCALE GENOMIC DNA]</scope>
    <source>
        <strain evidence="2 3">WAL-18680</strain>
    </source>
</reference>
<protein>
    <recommendedName>
        <fullName evidence="1">Amidohydrolase 3 domain-containing protein</fullName>
    </recommendedName>
</protein>
<name>G5IF23_9FIRM</name>
<dbReference type="HOGENOM" id="CLU_009942_8_0_9"/>
<dbReference type="SUPFAM" id="SSF51556">
    <property type="entry name" value="Metallo-dependent hydrolases"/>
    <property type="match status" value="1"/>
</dbReference>
<dbReference type="InterPro" id="IPR032466">
    <property type="entry name" value="Metal_Hydrolase"/>
</dbReference>
<evidence type="ECO:0000313" key="2">
    <source>
        <dbReference type="EMBL" id="EHI59900.1"/>
    </source>
</evidence>
<accession>G5IF23</accession>
<dbReference type="InterPro" id="IPR011059">
    <property type="entry name" value="Metal-dep_hydrolase_composite"/>
</dbReference>
<dbReference type="EMBL" id="ADLN01000042">
    <property type="protein sequence ID" value="EHI59900.1"/>
    <property type="molecule type" value="Genomic_DNA"/>
</dbReference>
<dbReference type="AlphaFoldDB" id="G5IF23"/>